<dbReference type="PANTHER" id="PTHR48055">
    <property type="entry name" value="LEUCINE-RICH REPEAT RECEPTOR PROTEIN KINASE EMS1"/>
    <property type="match status" value="1"/>
</dbReference>
<sequence length="175" mass="19403">MGVELNKDSNNGILLDDLLKATDQFDQSNIIGCGVLVWSTRPSSLMEGRWLKTALRRVFSDGEEFQAEIETLSRAQHQNLVHLQDIATDFGLARLILPYDTHVTTDLVGTLGYIPPEYGQASVATYKGDIYSFGVVSFRASNQQEADRYVQTKSIPGPDLMGCSNETREKGNRSV</sequence>
<dbReference type="InterPro" id="IPR011009">
    <property type="entry name" value="Kinase-like_dom_sf"/>
</dbReference>
<dbReference type="GO" id="GO:0005524">
    <property type="term" value="F:ATP binding"/>
    <property type="evidence" value="ECO:0007669"/>
    <property type="project" value="InterPro"/>
</dbReference>
<dbReference type="PANTHER" id="PTHR48055:SF35">
    <property type="entry name" value="TYROSINE-SULFATED GLYCOPEPTIDE RECEPTOR 1"/>
    <property type="match status" value="1"/>
</dbReference>
<reference evidence="3" key="1">
    <citation type="submission" date="2020-06" db="EMBL/GenBank/DDBJ databases">
        <authorList>
            <person name="Li T."/>
            <person name="Hu X."/>
            <person name="Zhang T."/>
            <person name="Song X."/>
            <person name="Zhang H."/>
            <person name="Dai N."/>
            <person name="Sheng W."/>
            <person name="Hou X."/>
            <person name="Wei L."/>
        </authorList>
    </citation>
    <scope>NUCLEOTIDE SEQUENCE</scope>
    <source>
        <strain evidence="3">G02</strain>
        <tissue evidence="3">Leaf</tissue>
    </source>
</reference>
<dbReference type="InterPro" id="IPR000719">
    <property type="entry name" value="Prot_kinase_dom"/>
</dbReference>
<feature type="compositionally biased region" description="Basic and acidic residues" evidence="1">
    <location>
        <begin position="166"/>
        <end position="175"/>
    </location>
</feature>
<dbReference type="PROSITE" id="PS50011">
    <property type="entry name" value="PROTEIN_KINASE_DOM"/>
    <property type="match status" value="1"/>
</dbReference>
<dbReference type="SUPFAM" id="SSF56112">
    <property type="entry name" value="Protein kinase-like (PK-like)"/>
    <property type="match status" value="1"/>
</dbReference>
<feature type="region of interest" description="Disordered" evidence="1">
    <location>
        <begin position="154"/>
        <end position="175"/>
    </location>
</feature>
<evidence type="ECO:0000313" key="3">
    <source>
        <dbReference type="EMBL" id="KAL0296501.1"/>
    </source>
</evidence>
<dbReference type="GO" id="GO:0016020">
    <property type="term" value="C:membrane"/>
    <property type="evidence" value="ECO:0007669"/>
    <property type="project" value="TreeGrafter"/>
</dbReference>
<feature type="domain" description="Protein kinase" evidence="2">
    <location>
        <begin position="1"/>
        <end position="175"/>
    </location>
</feature>
<evidence type="ECO:0000259" key="2">
    <source>
        <dbReference type="PROSITE" id="PS50011"/>
    </source>
</evidence>
<protein>
    <submittedName>
        <fullName evidence="3">Phytosulfokine receptor 1</fullName>
    </submittedName>
</protein>
<dbReference type="InterPro" id="IPR051564">
    <property type="entry name" value="LRR_receptor-like_kinase"/>
</dbReference>
<gene>
    <name evidence="3" type="ORF">Sradi_6702200</name>
</gene>
<reference evidence="3" key="2">
    <citation type="journal article" date="2024" name="Plant">
        <title>Genomic evolution and insights into agronomic trait innovations of Sesamum species.</title>
        <authorList>
            <person name="Miao H."/>
            <person name="Wang L."/>
            <person name="Qu L."/>
            <person name="Liu H."/>
            <person name="Sun Y."/>
            <person name="Le M."/>
            <person name="Wang Q."/>
            <person name="Wei S."/>
            <person name="Zheng Y."/>
            <person name="Lin W."/>
            <person name="Duan Y."/>
            <person name="Cao H."/>
            <person name="Xiong S."/>
            <person name="Wang X."/>
            <person name="Wei L."/>
            <person name="Li C."/>
            <person name="Ma Q."/>
            <person name="Ju M."/>
            <person name="Zhao R."/>
            <person name="Li G."/>
            <person name="Mu C."/>
            <person name="Tian Q."/>
            <person name="Mei H."/>
            <person name="Zhang T."/>
            <person name="Gao T."/>
            <person name="Zhang H."/>
        </authorList>
    </citation>
    <scope>NUCLEOTIDE SEQUENCE</scope>
    <source>
        <strain evidence="3">G02</strain>
    </source>
</reference>
<dbReference type="EMBL" id="JACGWJ010000032">
    <property type="protein sequence ID" value="KAL0296501.1"/>
    <property type="molecule type" value="Genomic_DNA"/>
</dbReference>
<comment type="caution">
    <text evidence="3">The sequence shown here is derived from an EMBL/GenBank/DDBJ whole genome shotgun (WGS) entry which is preliminary data.</text>
</comment>
<proteinExistence type="predicted"/>
<dbReference type="AlphaFoldDB" id="A0AAW2JSE7"/>
<dbReference type="Gene3D" id="1.10.510.10">
    <property type="entry name" value="Transferase(Phosphotransferase) domain 1"/>
    <property type="match status" value="1"/>
</dbReference>
<dbReference type="GO" id="GO:0004672">
    <property type="term" value="F:protein kinase activity"/>
    <property type="evidence" value="ECO:0007669"/>
    <property type="project" value="InterPro"/>
</dbReference>
<organism evidence="3">
    <name type="scientific">Sesamum radiatum</name>
    <name type="common">Black benniseed</name>
    <dbReference type="NCBI Taxonomy" id="300843"/>
    <lineage>
        <taxon>Eukaryota</taxon>
        <taxon>Viridiplantae</taxon>
        <taxon>Streptophyta</taxon>
        <taxon>Embryophyta</taxon>
        <taxon>Tracheophyta</taxon>
        <taxon>Spermatophyta</taxon>
        <taxon>Magnoliopsida</taxon>
        <taxon>eudicotyledons</taxon>
        <taxon>Gunneridae</taxon>
        <taxon>Pentapetalae</taxon>
        <taxon>asterids</taxon>
        <taxon>lamiids</taxon>
        <taxon>Lamiales</taxon>
        <taxon>Pedaliaceae</taxon>
        <taxon>Sesamum</taxon>
    </lineage>
</organism>
<accession>A0AAW2JSE7</accession>
<keyword evidence="3" id="KW-0675">Receptor</keyword>
<dbReference type="Gene3D" id="3.30.200.20">
    <property type="entry name" value="Phosphorylase Kinase, domain 1"/>
    <property type="match status" value="1"/>
</dbReference>
<evidence type="ECO:0000256" key="1">
    <source>
        <dbReference type="SAM" id="MobiDB-lite"/>
    </source>
</evidence>
<name>A0AAW2JSE7_SESRA</name>